<name>A0A0N4X382_HAEPC</name>
<keyword evidence="5" id="KW-1185">Reference proteome</keyword>
<dbReference type="Gene3D" id="2.60.98.50">
    <property type="match status" value="1"/>
</dbReference>
<evidence type="ECO:0000256" key="2">
    <source>
        <dbReference type="SAM" id="Phobius"/>
    </source>
</evidence>
<dbReference type="InterPro" id="IPR012337">
    <property type="entry name" value="RNaseH-like_sf"/>
</dbReference>
<feature type="transmembrane region" description="Helical" evidence="2">
    <location>
        <begin position="1356"/>
        <end position="1377"/>
    </location>
</feature>
<keyword evidence="2" id="KW-1133">Transmembrane helix</keyword>
<sequence>MDDPSQRDDDVCLQFFNDSISYDNDAKRYVVQLPFKADPRHLPDNYSMAYCRLATLQRTLLQNLVYMKKYHDIIIDQLRKGIIEKVPENDLRSPCHYLSHHGVVKRNEMEIKLRCVAEGKDFYQASRDLFQKAGMNLRGYVSNDKDLNNFFEINGDRITTSQQKLLGLQWDTTTDEISIPLPFIQLSSRQSRNWTKRKVLKEIASIYDPLGFLTPTTLLGKLFLQSLWKAQKGWDDILSPEQHAQWLRITESWNAPQISFRRQLFSNDHDSFATYDLHVFVDAPADAYCAVAYMVRHLQHNGREASLIMAKSRLAPLHQTITIPRLELSALAVGVKLITYVSQQMDISFEQKFLWTDITVALTWTKSDRQVPVFVRNRVKTIQDHTTDVTINYVPTNSNPADIGTRGATTIELRKMSLWWNGPPFLTKNPERWMEQSTTPSRAHHTEDHDVSEGVLMAITKNNNQRDNLVLHQVVDCTRFSKWKILLNTMTKVLHFLVAKSKKAASIFGTNHIQLIRKAEVVLLRIAQQEVPPTEDQKVQLHLFQCEKTLLWKSEGRINNANLPQAAVTPTFLPNGHHITKLLILYTHGENNHCGVNHTLAELRQKFWIPKGRSAVKKVIRNHCFHCRRYNAKPFALPRFPTHPTQRVTQPQYPFQRMGMDFFGPMQYRSDHNTTQKYWILLFTCLNSRAIYVDIVLNMTTQAVLHVLRRFIATVGCPTWIICDNALSFKKVAECYSSFPETTIDDDIIDYRTQKRIHVKFIPSLSPWQGGLYEKMIDIFKKSFRHAIGNSLFNIDDIRTIAKEAEANVNTRPLTYITDDLDQNPLRPIDFLRPSALLCGPQPAENPSDEWQPWSDTRDNLLMAWRHTTGILDTFWQRWSKEYLTSLREQFRTTHKTPRSYQEEQPRLGDIVLIHDSRKNHRIRRQLQEIEEIRLASQRNITRPLNLVCKFEISSTNGSSLDIDKPTSKRNDERNSNNNKTNRTDSIHPMTTRSKARQQVNTFFTFINIVLFCQLALAINTRCPTDLTINKTILYATNCAKEGVAVARYKDINTEGLCWFPVSCPYGAIRSAFPMKPNATLCGSSCECPTWATSCSYTESDRTTFSSLSLLPPDIRSYQPKQVCSFEASQKCDQKRQIGSFHQVQLFDGNVLLVEELTIDIKEYISEMDFTCVDRKRWKRLPKRSITGTSRFCERHRCTPNARLFCAYGNPLAVLVINATDSSMAIPIKAWGTVTKSLFGFPEINAIKKDENLHVFTLKRECSLGGVTLNTDNTVEVAEVCIRNYCVFLRNWTSQSIIFPNALIMYDHLVSIKTWKNGELQHDSKLTCKAHAICETLQCHICWERLYNYQCWSYKYSITILLIIGLLLAMALAVYLLSKMIRLALHVIRLIVRYCCSIGYMSPRRLHQAHRLPKYINRRKRNRRRAFVSCTILILLQLTCTIDGCSEVVTITTREEVCDSDGNQETCTFNHATTITLQPLQQQNCLTLNDPQNIPMGMLTIKPEGIKFRCNKKIEFFTRDHQIISESVHRCHRAGSCHADECHKIKGNDKLEEFSDTANNSPGYSSCSLSCSWLTCDGCFLPIPSCLFHRLYATPTTSTVYSVFQCPSWELEVDAEVTLQQEDKVTTSTVVLHPGRTSSWNNFHFSLIGTITPQLPILSFIRKQNIYHQFSSERSTTKPL</sequence>
<feature type="compositionally biased region" description="Basic and acidic residues" evidence="1">
    <location>
        <begin position="962"/>
        <end position="975"/>
    </location>
</feature>
<dbReference type="SUPFAM" id="SSF53098">
    <property type="entry name" value="Ribonuclease H-like"/>
    <property type="match status" value="1"/>
</dbReference>
<dbReference type="Proteomes" id="UP000268014">
    <property type="component" value="Unassembled WGS sequence"/>
</dbReference>
<dbReference type="InterPro" id="IPR036397">
    <property type="entry name" value="RNaseH_sf"/>
</dbReference>
<dbReference type="Pfam" id="PF05380">
    <property type="entry name" value="Peptidase_A17"/>
    <property type="match status" value="1"/>
</dbReference>
<evidence type="ECO:0000313" key="4">
    <source>
        <dbReference type="EMBL" id="VDO73379.1"/>
    </source>
</evidence>
<proteinExistence type="predicted"/>
<dbReference type="GO" id="GO:0015074">
    <property type="term" value="P:DNA integration"/>
    <property type="evidence" value="ECO:0007669"/>
    <property type="project" value="InterPro"/>
</dbReference>
<dbReference type="Pfam" id="PF17921">
    <property type="entry name" value="Integrase_H2C2"/>
    <property type="match status" value="1"/>
</dbReference>
<dbReference type="InterPro" id="IPR009878">
    <property type="entry name" value="Phlebovirus_G2_fusion"/>
</dbReference>
<protein>
    <submittedName>
        <fullName evidence="6">Integrase catalytic domain-containing protein</fullName>
    </submittedName>
</protein>
<reference evidence="4 5" key="2">
    <citation type="submission" date="2018-11" db="EMBL/GenBank/DDBJ databases">
        <authorList>
            <consortium name="Pathogen Informatics"/>
        </authorList>
    </citation>
    <scope>NUCLEOTIDE SEQUENCE [LARGE SCALE GENOMIC DNA]</scope>
    <source>
        <strain evidence="4 5">MHpl1</strain>
    </source>
</reference>
<dbReference type="PANTHER" id="PTHR47331">
    <property type="entry name" value="PHD-TYPE DOMAIN-CONTAINING PROTEIN"/>
    <property type="match status" value="1"/>
</dbReference>
<dbReference type="Pfam" id="PF07245">
    <property type="entry name" value="Phlebovirus_G2"/>
    <property type="match status" value="1"/>
</dbReference>
<dbReference type="PANTHER" id="PTHR47331:SF4">
    <property type="entry name" value="PEPTIDASE S1 DOMAIN-CONTAINING PROTEIN"/>
    <property type="match status" value="1"/>
</dbReference>
<dbReference type="WBParaSite" id="HPLM_0001882401-mRNA-1">
    <property type="protein sequence ID" value="HPLM_0001882401-mRNA-1"/>
    <property type="gene ID" value="HPLM_0001882401"/>
</dbReference>
<dbReference type="EMBL" id="UZAF01020842">
    <property type="protein sequence ID" value="VDO73379.1"/>
    <property type="molecule type" value="Genomic_DNA"/>
</dbReference>
<feature type="transmembrane region" description="Helical" evidence="2">
    <location>
        <begin position="1424"/>
        <end position="1444"/>
    </location>
</feature>
<dbReference type="STRING" id="6290.A0A0N4X382"/>
<dbReference type="InterPro" id="IPR008042">
    <property type="entry name" value="Retrotrans_Pao"/>
</dbReference>
<accession>A0A0N4X382</accession>
<keyword evidence="2" id="KW-0472">Membrane</keyword>
<dbReference type="Pfam" id="PF18701">
    <property type="entry name" value="DUF5641"/>
    <property type="match status" value="1"/>
</dbReference>
<evidence type="ECO:0000313" key="6">
    <source>
        <dbReference type="WBParaSite" id="HPLM_0001882401-mRNA-1"/>
    </source>
</evidence>
<dbReference type="PROSITE" id="PS50994">
    <property type="entry name" value="INTEGRASE"/>
    <property type="match status" value="1"/>
</dbReference>
<dbReference type="InterPro" id="IPR040676">
    <property type="entry name" value="DUF5641"/>
</dbReference>
<dbReference type="InterPro" id="IPR041588">
    <property type="entry name" value="Integrase_H2C2"/>
</dbReference>
<gene>
    <name evidence="4" type="ORF">HPLM_LOCUS18816</name>
</gene>
<evidence type="ECO:0000313" key="5">
    <source>
        <dbReference type="Proteomes" id="UP000268014"/>
    </source>
</evidence>
<dbReference type="OrthoDB" id="5862305at2759"/>
<evidence type="ECO:0000259" key="3">
    <source>
        <dbReference type="PROSITE" id="PS50994"/>
    </source>
</evidence>
<dbReference type="InterPro" id="IPR001584">
    <property type="entry name" value="Integrase_cat-core"/>
</dbReference>
<dbReference type="GO" id="GO:0003676">
    <property type="term" value="F:nucleic acid binding"/>
    <property type="evidence" value="ECO:0007669"/>
    <property type="project" value="InterPro"/>
</dbReference>
<feature type="region of interest" description="Disordered" evidence="1">
    <location>
        <begin position="960"/>
        <end position="992"/>
    </location>
</feature>
<dbReference type="Gene3D" id="3.30.420.10">
    <property type="entry name" value="Ribonuclease H-like superfamily/Ribonuclease H"/>
    <property type="match status" value="1"/>
</dbReference>
<evidence type="ECO:0000256" key="1">
    <source>
        <dbReference type="SAM" id="MobiDB-lite"/>
    </source>
</evidence>
<keyword evidence="2" id="KW-0812">Transmembrane</keyword>
<organism evidence="6">
    <name type="scientific">Haemonchus placei</name>
    <name type="common">Barber's pole worm</name>
    <dbReference type="NCBI Taxonomy" id="6290"/>
    <lineage>
        <taxon>Eukaryota</taxon>
        <taxon>Metazoa</taxon>
        <taxon>Ecdysozoa</taxon>
        <taxon>Nematoda</taxon>
        <taxon>Chromadorea</taxon>
        <taxon>Rhabditida</taxon>
        <taxon>Rhabditina</taxon>
        <taxon>Rhabditomorpha</taxon>
        <taxon>Strongyloidea</taxon>
        <taxon>Trichostrongylidae</taxon>
        <taxon>Haemonchus</taxon>
    </lineage>
</organism>
<reference evidence="6" key="1">
    <citation type="submission" date="2017-02" db="UniProtKB">
        <authorList>
            <consortium name="WormBaseParasite"/>
        </authorList>
    </citation>
    <scope>IDENTIFICATION</scope>
</reference>
<feature type="domain" description="Integrase catalytic" evidence="3">
    <location>
        <begin position="650"/>
        <end position="836"/>
    </location>
</feature>
<dbReference type="OMA" id="AHAICET"/>